<reference evidence="2" key="1">
    <citation type="journal article" date="2010" name="Nat. Biotechnol.">
        <title>Draft genome sequence of the oilseed species Ricinus communis.</title>
        <authorList>
            <person name="Chan A.P."/>
            <person name="Crabtree J."/>
            <person name="Zhao Q."/>
            <person name="Lorenzi H."/>
            <person name="Orvis J."/>
            <person name="Puiu D."/>
            <person name="Melake-Berhan A."/>
            <person name="Jones K.M."/>
            <person name="Redman J."/>
            <person name="Chen G."/>
            <person name="Cahoon E.B."/>
            <person name="Gedil M."/>
            <person name="Stanke M."/>
            <person name="Haas B.J."/>
            <person name="Wortman J.R."/>
            <person name="Fraser-Liggett C.M."/>
            <person name="Ravel J."/>
            <person name="Rabinowicz P.D."/>
        </authorList>
    </citation>
    <scope>NUCLEOTIDE SEQUENCE [LARGE SCALE GENOMIC DNA]</scope>
    <source>
        <strain evidence="2">cv. Hale</strain>
    </source>
</reference>
<keyword evidence="2" id="KW-1185">Reference proteome</keyword>
<gene>
    <name evidence="1" type="ORF">RCOM_2132670</name>
</gene>
<evidence type="ECO:0000313" key="2">
    <source>
        <dbReference type="Proteomes" id="UP000008311"/>
    </source>
</evidence>
<evidence type="ECO:0000313" key="1">
    <source>
        <dbReference type="EMBL" id="EEF23237.1"/>
    </source>
</evidence>
<name>B9TLM8_RICCO</name>
<dbReference type="EMBL" id="EQ987150">
    <property type="protein sequence ID" value="EEF23237.1"/>
    <property type="molecule type" value="Genomic_DNA"/>
</dbReference>
<dbReference type="Proteomes" id="UP000008311">
    <property type="component" value="Unassembled WGS sequence"/>
</dbReference>
<feature type="non-terminal residue" evidence="1">
    <location>
        <position position="104"/>
    </location>
</feature>
<dbReference type="AlphaFoldDB" id="B9TLM8"/>
<protein>
    <submittedName>
        <fullName evidence="1">Uncharacterized protein</fullName>
    </submittedName>
</protein>
<proteinExistence type="predicted"/>
<sequence length="104" mass="12459">MHARIHSIHVLRRQTARVVIGDDLRIDTSAGRDGRLRRRHRRDRRLCRRARAHDCRIEPVRCSARKRLLLRLRRRICLRRICSAVTRVMRHHAIRVRARLAAPV</sequence>
<organism evidence="1 2">
    <name type="scientific">Ricinus communis</name>
    <name type="common">Castor bean</name>
    <dbReference type="NCBI Taxonomy" id="3988"/>
    <lineage>
        <taxon>Eukaryota</taxon>
        <taxon>Viridiplantae</taxon>
        <taxon>Streptophyta</taxon>
        <taxon>Embryophyta</taxon>
        <taxon>Tracheophyta</taxon>
        <taxon>Spermatophyta</taxon>
        <taxon>Magnoliopsida</taxon>
        <taxon>eudicotyledons</taxon>
        <taxon>Gunneridae</taxon>
        <taxon>Pentapetalae</taxon>
        <taxon>rosids</taxon>
        <taxon>fabids</taxon>
        <taxon>Malpighiales</taxon>
        <taxon>Euphorbiaceae</taxon>
        <taxon>Acalyphoideae</taxon>
        <taxon>Acalypheae</taxon>
        <taxon>Ricinus</taxon>
    </lineage>
</organism>
<dbReference type="InParanoid" id="B9TLM8"/>
<accession>B9TLM8</accession>